<dbReference type="InterPro" id="IPR007962">
    <property type="entry name" value="Bombinin"/>
</dbReference>
<dbReference type="Pfam" id="PF05298">
    <property type="entry name" value="Bombinin"/>
    <property type="match status" value="1"/>
</dbReference>
<dbReference type="GO" id="GO:0042742">
    <property type="term" value="P:defense response to bacterium"/>
    <property type="evidence" value="ECO:0007669"/>
    <property type="project" value="UniProtKB-KW"/>
</dbReference>
<organism evidence="6">
    <name type="scientific">Alytes maurus</name>
    <dbReference type="NCBI Taxonomy" id="252290"/>
    <lineage>
        <taxon>Eukaryota</taxon>
        <taxon>Metazoa</taxon>
        <taxon>Chordata</taxon>
        <taxon>Craniata</taxon>
        <taxon>Vertebrata</taxon>
        <taxon>Euteleostomi</taxon>
        <taxon>Amphibia</taxon>
        <taxon>Batrachia</taxon>
        <taxon>Anura</taxon>
        <taxon>Alytidae</taxon>
        <taxon>Alytinae</taxon>
        <taxon>Alytes</taxon>
    </lineage>
</organism>
<keyword evidence="3" id="KW-0929">Antimicrobial</keyword>
<reference evidence="6" key="1">
    <citation type="journal article" date="2012" name="Toxicon">
        <title>Antimicrobial peptides and alytesin are co-secreted from the venom of the Midwife toad, Alytes maurus (Alytidae, Anura): Implications for the evolution of frog skin defensive secretions.</title>
        <authorList>
            <person name="Konig E."/>
            <person name="Zhou M."/>
            <person name="Wang L."/>
            <person name="Chen T."/>
            <person name="Bininda-Emonds O.R."/>
            <person name="Shaw C."/>
        </authorList>
    </citation>
    <scope>NUCLEOTIDE SEQUENCE</scope>
</reference>
<feature type="chain" id="PRO_5003678517" evidence="5">
    <location>
        <begin position="19"/>
        <end position="133"/>
    </location>
</feature>
<name>I3RU61_9ANUR</name>
<evidence type="ECO:0000256" key="3">
    <source>
        <dbReference type="ARBA" id="ARBA00022529"/>
    </source>
</evidence>
<evidence type="ECO:0000256" key="4">
    <source>
        <dbReference type="ARBA" id="ARBA00023022"/>
    </source>
</evidence>
<proteinExistence type="evidence at transcript level"/>
<keyword evidence="2" id="KW-0878">Amphibian defense peptide</keyword>
<accession>I3RU61</accession>
<sequence>MNCQYIILVAFLVTSGYAESEVNNLESLSERDLSEEASLREIRGFKEVLKAGLGNLVKGIAAHVANGKRSAEEHEEVKRLESVLRDLEAMDLSQEESQTENIKREEPASAVRKEKRILGAILPLVSGLLSHLG</sequence>
<keyword evidence="5" id="KW-0732">Signal</keyword>
<protein>
    <submittedName>
        <fullName evidence="6">Preproalyteserin-1/2Mb</fullName>
    </submittedName>
</protein>
<keyword evidence="4" id="KW-0044">Antibiotic</keyword>
<dbReference type="GO" id="GO:0005576">
    <property type="term" value="C:extracellular region"/>
    <property type="evidence" value="ECO:0007669"/>
    <property type="project" value="InterPro"/>
</dbReference>
<reference evidence="6" key="2">
    <citation type="submission" date="2012-02" db="EMBL/GenBank/DDBJ databases">
        <authorList>
            <person name="Balcazar J."/>
        </authorList>
    </citation>
    <scope>NUCLEOTIDE SEQUENCE</scope>
</reference>
<comment type="similarity">
    <text evidence="1">Belongs to the bombinin family.</text>
</comment>
<dbReference type="EMBL" id="JQ728673">
    <property type="protein sequence ID" value="AFK29909.1"/>
    <property type="molecule type" value="mRNA"/>
</dbReference>
<dbReference type="AlphaFoldDB" id="I3RU61"/>
<feature type="signal peptide" evidence="5">
    <location>
        <begin position="1"/>
        <end position="18"/>
    </location>
</feature>
<evidence type="ECO:0000256" key="1">
    <source>
        <dbReference type="ARBA" id="ARBA00008381"/>
    </source>
</evidence>
<evidence type="ECO:0000256" key="5">
    <source>
        <dbReference type="SAM" id="SignalP"/>
    </source>
</evidence>
<evidence type="ECO:0000313" key="6">
    <source>
        <dbReference type="EMBL" id="AFK29909.1"/>
    </source>
</evidence>
<evidence type="ECO:0000256" key="2">
    <source>
        <dbReference type="ARBA" id="ARBA00022446"/>
    </source>
</evidence>